<keyword evidence="2" id="KW-1185">Reference proteome</keyword>
<evidence type="ECO:0000313" key="2">
    <source>
        <dbReference type="Proteomes" id="UP000770015"/>
    </source>
</evidence>
<dbReference type="Proteomes" id="UP000770015">
    <property type="component" value="Unassembled WGS sequence"/>
</dbReference>
<dbReference type="EMBL" id="JAGSXJ010000037">
    <property type="protein sequence ID" value="KAH6665835.1"/>
    <property type="molecule type" value="Genomic_DNA"/>
</dbReference>
<gene>
    <name evidence="1" type="ORF">F5X68DRAFT_249893</name>
</gene>
<name>A0A9P9A737_9PEZI</name>
<protein>
    <submittedName>
        <fullName evidence="1">Uncharacterized protein</fullName>
    </submittedName>
</protein>
<dbReference type="AlphaFoldDB" id="A0A9P9A737"/>
<sequence length="244" mass="26124">MSLILLLEKGDTTIPTSTPQTAMYPYSILTGLLLDNNVFVLRGGRIFLRDEIKALFPIHIVEGIEAHLHVLVNESIIIEPHAVVEKAHHHVVAIEAIEVDLLIIVEKSATVHICRVVDEAHDCEVAMKKSAAPICGDRVRSLAVVAEDIQMMIPPDGVLEVHLRLIHRRGVVLVLILLFLDGVDRGGAHSNFLGPAGTLPSPAFVGLLGCGGPVFFELVSLRSEVGGGHRLHGRGGSGAGSCGH</sequence>
<organism evidence="1 2">
    <name type="scientific">Plectosphaerella plurivora</name>
    <dbReference type="NCBI Taxonomy" id="936078"/>
    <lineage>
        <taxon>Eukaryota</taxon>
        <taxon>Fungi</taxon>
        <taxon>Dikarya</taxon>
        <taxon>Ascomycota</taxon>
        <taxon>Pezizomycotina</taxon>
        <taxon>Sordariomycetes</taxon>
        <taxon>Hypocreomycetidae</taxon>
        <taxon>Glomerellales</taxon>
        <taxon>Plectosphaerellaceae</taxon>
        <taxon>Plectosphaerella</taxon>
    </lineage>
</organism>
<feature type="non-terminal residue" evidence="1">
    <location>
        <position position="244"/>
    </location>
</feature>
<reference evidence="1" key="1">
    <citation type="journal article" date="2021" name="Nat. Commun.">
        <title>Genetic determinants of endophytism in the Arabidopsis root mycobiome.</title>
        <authorList>
            <person name="Mesny F."/>
            <person name="Miyauchi S."/>
            <person name="Thiergart T."/>
            <person name="Pickel B."/>
            <person name="Atanasova L."/>
            <person name="Karlsson M."/>
            <person name="Huettel B."/>
            <person name="Barry K.W."/>
            <person name="Haridas S."/>
            <person name="Chen C."/>
            <person name="Bauer D."/>
            <person name="Andreopoulos W."/>
            <person name="Pangilinan J."/>
            <person name="LaButti K."/>
            <person name="Riley R."/>
            <person name="Lipzen A."/>
            <person name="Clum A."/>
            <person name="Drula E."/>
            <person name="Henrissat B."/>
            <person name="Kohler A."/>
            <person name="Grigoriev I.V."/>
            <person name="Martin F.M."/>
            <person name="Hacquard S."/>
        </authorList>
    </citation>
    <scope>NUCLEOTIDE SEQUENCE</scope>
    <source>
        <strain evidence="1">MPI-SDFR-AT-0117</strain>
    </source>
</reference>
<comment type="caution">
    <text evidence="1">The sequence shown here is derived from an EMBL/GenBank/DDBJ whole genome shotgun (WGS) entry which is preliminary data.</text>
</comment>
<accession>A0A9P9A737</accession>
<proteinExistence type="predicted"/>
<evidence type="ECO:0000313" key="1">
    <source>
        <dbReference type="EMBL" id="KAH6665835.1"/>
    </source>
</evidence>